<gene>
    <name evidence="1" type="ORF">PFR001_LOCUS5516</name>
    <name evidence="2" type="ORF">PFR002_LOCUS8163</name>
</gene>
<reference evidence="2" key="2">
    <citation type="submission" date="2022-12" db="EMBL/GenBank/DDBJ databases">
        <authorList>
            <person name="Webb A."/>
        </authorList>
    </citation>
    <scope>NUCLEOTIDE SEQUENCE</scope>
    <source>
        <strain evidence="2">Pf2</strain>
    </source>
</reference>
<dbReference type="EMBL" id="CAKLBC010001215">
    <property type="protein sequence ID" value="CAH0490157.1"/>
    <property type="molecule type" value="Genomic_DNA"/>
</dbReference>
<protein>
    <submittedName>
        <fullName evidence="2">Uncharacterized protein</fullName>
    </submittedName>
</protein>
<name>A0AAV0UK23_9STRA</name>
<evidence type="ECO:0000313" key="3">
    <source>
        <dbReference type="Proteomes" id="UP001157938"/>
    </source>
</evidence>
<dbReference type="Proteomes" id="UP001159659">
    <property type="component" value="Unassembled WGS sequence"/>
</dbReference>
<accession>A0AAV0UK23</accession>
<reference evidence="1 3" key="1">
    <citation type="submission" date="2021-11" db="EMBL/GenBank/DDBJ databases">
        <authorList>
            <person name="Islam A."/>
            <person name="Islam S."/>
            <person name="Flora M.S."/>
            <person name="Rahman M."/>
            <person name="Ziaur R.M."/>
            <person name="Epstein J.H."/>
            <person name="Hassan M."/>
            <person name="Klassen M."/>
            <person name="Woodard K."/>
            <person name="Webb A."/>
            <person name="Webby R.J."/>
            <person name="El Zowalaty M.E."/>
        </authorList>
    </citation>
    <scope>NUCLEOTIDE SEQUENCE [LARGE SCALE GENOMIC DNA]</scope>
    <source>
        <strain evidence="1">Pf1</strain>
    </source>
</reference>
<dbReference type="EMBL" id="CANTFK010000981">
    <property type="protein sequence ID" value="CAI5736708.1"/>
    <property type="molecule type" value="Genomic_DNA"/>
</dbReference>
<evidence type="ECO:0000313" key="4">
    <source>
        <dbReference type="Proteomes" id="UP001159659"/>
    </source>
</evidence>
<proteinExistence type="predicted"/>
<organism evidence="2 4">
    <name type="scientific">Peronospora farinosa</name>
    <dbReference type="NCBI Taxonomy" id="134698"/>
    <lineage>
        <taxon>Eukaryota</taxon>
        <taxon>Sar</taxon>
        <taxon>Stramenopiles</taxon>
        <taxon>Oomycota</taxon>
        <taxon>Peronosporomycetes</taxon>
        <taxon>Peronosporales</taxon>
        <taxon>Peronosporaceae</taxon>
        <taxon>Peronospora</taxon>
    </lineage>
</organism>
<evidence type="ECO:0000313" key="1">
    <source>
        <dbReference type="EMBL" id="CAH0490157.1"/>
    </source>
</evidence>
<sequence>MGAIDARIAGRLQLVNEEVFVEWAQTEGIKHGLFALDEGRRSWAHVTNWLSSNPAAMRQIMALLPVPELEAQACNLQKLEEWGEREAFAQQLQRLASIQEDEENDDRSCAMCAEWATICRTADYTEVVVLARDKQRWDYVDASIMRSRPLEIPLNHWFTLHVLPYTIREWCDTVMGRAHASALVVWYREFEQVQQLCLAIADN</sequence>
<comment type="caution">
    <text evidence="2">The sequence shown here is derived from an EMBL/GenBank/DDBJ whole genome shotgun (WGS) entry which is preliminary data.</text>
</comment>
<dbReference type="AlphaFoldDB" id="A0AAV0UK23"/>
<evidence type="ECO:0000313" key="2">
    <source>
        <dbReference type="EMBL" id="CAI5736708.1"/>
    </source>
</evidence>
<dbReference type="Proteomes" id="UP001157938">
    <property type="component" value="Unassembled WGS sequence"/>
</dbReference>
<keyword evidence="3" id="KW-1185">Reference proteome</keyword>